<sequence>MEERRRQREREAQREDEERNRAGMTWTPIQRDQRCFRYGTRRYWAKLENIPRGFNHIRECRIMKASINGRMVTPTYCDDKGGVVVGTWEIDFGEGDCAPIWSNIWQKDCTAPGSGLRVLEAKLQNVHSDDDALVMCKSTPLDLRGEHYEGPMSCANWGGWQMFGYWNIRDDECW</sequence>
<evidence type="ECO:0000313" key="2">
    <source>
        <dbReference type="EMBL" id="TFK32385.1"/>
    </source>
</evidence>
<dbReference type="OrthoDB" id="3153758at2759"/>
<accession>A0A5C3LIE3</accession>
<feature type="compositionally biased region" description="Basic and acidic residues" evidence="1">
    <location>
        <begin position="1"/>
        <end position="21"/>
    </location>
</feature>
<protein>
    <recommendedName>
        <fullName evidence="4">Cyanovirin-N domain-containing protein</fullName>
    </recommendedName>
</protein>
<feature type="region of interest" description="Disordered" evidence="1">
    <location>
        <begin position="1"/>
        <end position="22"/>
    </location>
</feature>
<dbReference type="AlphaFoldDB" id="A0A5C3LIE3"/>
<keyword evidence="3" id="KW-1185">Reference proteome</keyword>
<evidence type="ECO:0000313" key="3">
    <source>
        <dbReference type="Proteomes" id="UP000308652"/>
    </source>
</evidence>
<gene>
    <name evidence="2" type="ORF">BDQ12DRAFT_701200</name>
</gene>
<evidence type="ECO:0008006" key="4">
    <source>
        <dbReference type="Google" id="ProtNLM"/>
    </source>
</evidence>
<proteinExistence type="predicted"/>
<name>A0A5C3LIE3_9AGAR</name>
<dbReference type="STRING" id="68775.A0A5C3LIE3"/>
<reference evidence="2 3" key="1">
    <citation type="journal article" date="2019" name="Nat. Ecol. Evol.">
        <title>Megaphylogeny resolves global patterns of mushroom evolution.</title>
        <authorList>
            <person name="Varga T."/>
            <person name="Krizsan K."/>
            <person name="Foldi C."/>
            <person name="Dima B."/>
            <person name="Sanchez-Garcia M."/>
            <person name="Sanchez-Ramirez S."/>
            <person name="Szollosi G.J."/>
            <person name="Szarkandi J.G."/>
            <person name="Papp V."/>
            <person name="Albert L."/>
            <person name="Andreopoulos W."/>
            <person name="Angelini C."/>
            <person name="Antonin V."/>
            <person name="Barry K.W."/>
            <person name="Bougher N.L."/>
            <person name="Buchanan P."/>
            <person name="Buyck B."/>
            <person name="Bense V."/>
            <person name="Catcheside P."/>
            <person name="Chovatia M."/>
            <person name="Cooper J."/>
            <person name="Damon W."/>
            <person name="Desjardin D."/>
            <person name="Finy P."/>
            <person name="Geml J."/>
            <person name="Haridas S."/>
            <person name="Hughes K."/>
            <person name="Justo A."/>
            <person name="Karasinski D."/>
            <person name="Kautmanova I."/>
            <person name="Kiss B."/>
            <person name="Kocsube S."/>
            <person name="Kotiranta H."/>
            <person name="LaButti K.M."/>
            <person name="Lechner B.E."/>
            <person name="Liimatainen K."/>
            <person name="Lipzen A."/>
            <person name="Lukacs Z."/>
            <person name="Mihaltcheva S."/>
            <person name="Morgado L.N."/>
            <person name="Niskanen T."/>
            <person name="Noordeloos M.E."/>
            <person name="Ohm R.A."/>
            <person name="Ortiz-Santana B."/>
            <person name="Ovrebo C."/>
            <person name="Racz N."/>
            <person name="Riley R."/>
            <person name="Savchenko A."/>
            <person name="Shiryaev A."/>
            <person name="Soop K."/>
            <person name="Spirin V."/>
            <person name="Szebenyi C."/>
            <person name="Tomsovsky M."/>
            <person name="Tulloss R.E."/>
            <person name="Uehling J."/>
            <person name="Grigoriev I.V."/>
            <person name="Vagvolgyi C."/>
            <person name="Papp T."/>
            <person name="Martin F.M."/>
            <person name="Miettinen O."/>
            <person name="Hibbett D.S."/>
            <person name="Nagy L.G."/>
        </authorList>
    </citation>
    <scope>NUCLEOTIDE SEQUENCE [LARGE SCALE GENOMIC DNA]</scope>
    <source>
        <strain evidence="2 3">CBS 166.37</strain>
    </source>
</reference>
<organism evidence="2 3">
    <name type="scientific">Crucibulum laeve</name>
    <dbReference type="NCBI Taxonomy" id="68775"/>
    <lineage>
        <taxon>Eukaryota</taxon>
        <taxon>Fungi</taxon>
        <taxon>Dikarya</taxon>
        <taxon>Basidiomycota</taxon>
        <taxon>Agaricomycotina</taxon>
        <taxon>Agaricomycetes</taxon>
        <taxon>Agaricomycetidae</taxon>
        <taxon>Agaricales</taxon>
        <taxon>Agaricineae</taxon>
        <taxon>Nidulariaceae</taxon>
        <taxon>Crucibulum</taxon>
    </lineage>
</organism>
<dbReference type="Proteomes" id="UP000308652">
    <property type="component" value="Unassembled WGS sequence"/>
</dbReference>
<evidence type="ECO:0000256" key="1">
    <source>
        <dbReference type="SAM" id="MobiDB-lite"/>
    </source>
</evidence>
<dbReference type="EMBL" id="ML213677">
    <property type="protein sequence ID" value="TFK32385.1"/>
    <property type="molecule type" value="Genomic_DNA"/>
</dbReference>